<reference evidence="2 3" key="1">
    <citation type="submission" date="2024-09" db="EMBL/GenBank/DDBJ databases">
        <title>Chromosome-scale assembly of Riccia sorocarpa.</title>
        <authorList>
            <person name="Paukszto L."/>
        </authorList>
    </citation>
    <scope>NUCLEOTIDE SEQUENCE [LARGE SCALE GENOMIC DNA]</scope>
    <source>
        <strain evidence="2">LP-2024</strain>
        <tissue evidence="2">Aerial parts of the thallus</tissue>
    </source>
</reference>
<protein>
    <submittedName>
        <fullName evidence="2">Uncharacterized protein</fullName>
    </submittedName>
</protein>
<evidence type="ECO:0000256" key="1">
    <source>
        <dbReference type="SAM" id="MobiDB-lite"/>
    </source>
</evidence>
<feature type="region of interest" description="Disordered" evidence="1">
    <location>
        <begin position="1"/>
        <end position="35"/>
    </location>
</feature>
<feature type="compositionally biased region" description="Basic and acidic residues" evidence="1">
    <location>
        <begin position="1"/>
        <end position="11"/>
    </location>
</feature>
<gene>
    <name evidence="2" type="ORF">R1sor_003497</name>
</gene>
<organism evidence="2 3">
    <name type="scientific">Riccia sorocarpa</name>
    <dbReference type="NCBI Taxonomy" id="122646"/>
    <lineage>
        <taxon>Eukaryota</taxon>
        <taxon>Viridiplantae</taxon>
        <taxon>Streptophyta</taxon>
        <taxon>Embryophyta</taxon>
        <taxon>Marchantiophyta</taxon>
        <taxon>Marchantiopsida</taxon>
        <taxon>Marchantiidae</taxon>
        <taxon>Marchantiales</taxon>
        <taxon>Ricciaceae</taxon>
        <taxon>Riccia</taxon>
    </lineage>
</organism>
<dbReference type="AlphaFoldDB" id="A0ABD3H567"/>
<evidence type="ECO:0000313" key="2">
    <source>
        <dbReference type="EMBL" id="KAL3685475.1"/>
    </source>
</evidence>
<sequence>MASGSRQDKGKAPMIPEEDIGTEEGETEAQRKQAIKEERYRQNSLFRHRWFQWFTQETVNRTPIEQKFFTPGSKKGVGNFRSHLMELAVEAFLKEKENPDSRPWETGVSEMSQRLARFLEEVPLKWGQMYEDWLKSREFEAWTDEAQRRPSQILDPRRGNTSYAISVG</sequence>
<comment type="caution">
    <text evidence="2">The sequence shown here is derived from an EMBL/GenBank/DDBJ whole genome shotgun (WGS) entry which is preliminary data.</text>
</comment>
<dbReference type="Proteomes" id="UP001633002">
    <property type="component" value="Unassembled WGS sequence"/>
</dbReference>
<name>A0ABD3H567_9MARC</name>
<keyword evidence="3" id="KW-1185">Reference proteome</keyword>
<proteinExistence type="predicted"/>
<feature type="compositionally biased region" description="Acidic residues" evidence="1">
    <location>
        <begin position="16"/>
        <end position="27"/>
    </location>
</feature>
<dbReference type="EMBL" id="JBJQOH010000006">
    <property type="protein sequence ID" value="KAL3685475.1"/>
    <property type="molecule type" value="Genomic_DNA"/>
</dbReference>
<accession>A0ABD3H567</accession>
<evidence type="ECO:0000313" key="3">
    <source>
        <dbReference type="Proteomes" id="UP001633002"/>
    </source>
</evidence>